<feature type="transmembrane region" description="Helical" evidence="15">
    <location>
        <begin position="26"/>
        <end position="47"/>
    </location>
</feature>
<protein>
    <recommendedName>
        <fullName evidence="4">RING-type E3 ubiquitin transferase</fullName>
        <ecNumber evidence="4">2.3.2.27</ecNumber>
    </recommendedName>
</protein>
<evidence type="ECO:0000256" key="2">
    <source>
        <dbReference type="ARBA" id="ARBA00004167"/>
    </source>
</evidence>
<feature type="transmembrane region" description="Helical" evidence="15">
    <location>
        <begin position="68"/>
        <end position="92"/>
    </location>
</feature>
<dbReference type="SUPFAM" id="SSF57850">
    <property type="entry name" value="RING/U-box"/>
    <property type="match status" value="1"/>
</dbReference>
<comment type="pathway">
    <text evidence="3">Protein modification; protein ubiquitination.</text>
</comment>
<dbReference type="EC" id="2.3.2.27" evidence="4"/>
<dbReference type="Pfam" id="PF13639">
    <property type="entry name" value="zf-RING_2"/>
    <property type="match status" value="1"/>
</dbReference>
<name>A0A1U8B1C7_NELNU</name>
<keyword evidence="5" id="KW-0808">Transferase</keyword>
<dbReference type="InterPro" id="IPR053238">
    <property type="entry name" value="RING-H2_zinc_finger"/>
</dbReference>
<comment type="subcellular location">
    <subcellularLocation>
        <location evidence="2">Membrane</location>
        <topology evidence="2">Single-pass membrane protein</topology>
    </subcellularLocation>
</comment>
<proteinExistence type="inferred from homology"/>
<gene>
    <name evidence="17" type="primary">LOC104608626</name>
</gene>
<dbReference type="PANTHER" id="PTHR14155">
    <property type="entry name" value="RING FINGER DOMAIN-CONTAINING"/>
    <property type="match status" value="1"/>
</dbReference>
<evidence type="ECO:0000256" key="14">
    <source>
        <dbReference type="SAM" id="MobiDB-lite"/>
    </source>
</evidence>
<evidence type="ECO:0000256" key="3">
    <source>
        <dbReference type="ARBA" id="ARBA00004906"/>
    </source>
</evidence>
<dbReference type="PANTHER" id="PTHR14155:SF263">
    <property type="entry name" value="E3 UBIQUITIN-PROTEIN LIGASE ATL6"/>
    <property type="match status" value="1"/>
</dbReference>
<evidence type="ECO:0000256" key="1">
    <source>
        <dbReference type="ARBA" id="ARBA00000900"/>
    </source>
</evidence>
<dbReference type="PROSITE" id="PS50089">
    <property type="entry name" value="ZF_RING_2"/>
    <property type="match status" value="1"/>
</dbReference>
<keyword evidence="6 15" id="KW-0812">Transmembrane</keyword>
<dbReference type="Proteomes" id="UP000189703">
    <property type="component" value="Unplaced"/>
</dbReference>
<comment type="catalytic activity">
    <reaction evidence="1">
        <text>S-ubiquitinyl-[E2 ubiquitin-conjugating enzyme]-L-cysteine + [acceptor protein]-L-lysine = [E2 ubiquitin-conjugating enzyme]-L-cysteine + N(6)-ubiquitinyl-[acceptor protein]-L-lysine.</text>
        <dbReference type="EC" id="2.3.2.27"/>
    </reaction>
</comment>
<feature type="region of interest" description="Disordered" evidence="14">
    <location>
        <begin position="248"/>
        <end position="271"/>
    </location>
</feature>
<sequence length="389" mass="43124">MMKNDDTDYNNSRSRILHLLGFNQSAVAHVITYVYLFLLSPSVVPFATAQPNSISNTEPQYGNFNPSMVIIIIIIVILICAIFFMGLFSFYLRQCSEENNGVSVRNLNNFGERSQRAAMGLDPAVIETFPTFMYSDVKELKLGKRTLECAICLNAFEDDDTLRLLPKCDHVFHPECIDAWLASHTTCPVCRDNLVLVLGSGEDVVISVEQTPDVPEGQLDVGNPRMEASEGQEQNMVDKEQLVAPGPGVINQNPIPIQNRPGRTRSSRGPRMQRFHSTGHLLGQPAGDGENCGSFKLRLSEDARKQIMKRRLNRTTSCVAVPCEGSTQCGSGYGNRCEGSSGGKSYNNQIRGGAERRTKSERWVLSMAPSFFARTFSTRSWKAEPDAGR</sequence>
<keyword evidence="9" id="KW-0833">Ubl conjugation pathway</keyword>
<evidence type="ECO:0000256" key="12">
    <source>
        <dbReference type="ARBA" id="ARBA00023136"/>
    </source>
</evidence>
<dbReference type="GO" id="GO:0008270">
    <property type="term" value="F:zinc ion binding"/>
    <property type="evidence" value="ECO:0007669"/>
    <property type="project" value="UniProtKB-KW"/>
</dbReference>
<dbReference type="InterPro" id="IPR013083">
    <property type="entry name" value="Znf_RING/FYVE/PHD"/>
</dbReference>
<evidence type="ECO:0000313" key="16">
    <source>
        <dbReference type="Proteomes" id="UP000189703"/>
    </source>
</evidence>
<dbReference type="OMA" id="GYYATNF"/>
<evidence type="ECO:0000256" key="7">
    <source>
        <dbReference type="ARBA" id="ARBA00022723"/>
    </source>
</evidence>
<comment type="similarity">
    <text evidence="13">Belongs to the RING-type zinc finger family. ATL subfamily.</text>
</comment>
<dbReference type="GeneID" id="104608626"/>
<keyword evidence="10" id="KW-0862">Zinc</keyword>
<evidence type="ECO:0000256" key="8">
    <source>
        <dbReference type="ARBA" id="ARBA00022771"/>
    </source>
</evidence>
<evidence type="ECO:0000256" key="9">
    <source>
        <dbReference type="ARBA" id="ARBA00022786"/>
    </source>
</evidence>
<keyword evidence="7" id="KW-0479">Metal-binding</keyword>
<keyword evidence="16" id="KW-1185">Reference proteome</keyword>
<accession>A0A1U8B1C7</accession>
<organism evidence="16 17">
    <name type="scientific">Nelumbo nucifera</name>
    <name type="common">Sacred lotus</name>
    <dbReference type="NCBI Taxonomy" id="4432"/>
    <lineage>
        <taxon>Eukaryota</taxon>
        <taxon>Viridiplantae</taxon>
        <taxon>Streptophyta</taxon>
        <taxon>Embryophyta</taxon>
        <taxon>Tracheophyta</taxon>
        <taxon>Spermatophyta</taxon>
        <taxon>Magnoliopsida</taxon>
        <taxon>Proteales</taxon>
        <taxon>Nelumbonaceae</taxon>
        <taxon>Nelumbo</taxon>
    </lineage>
</organism>
<evidence type="ECO:0000256" key="15">
    <source>
        <dbReference type="SAM" id="Phobius"/>
    </source>
</evidence>
<feature type="compositionally biased region" description="Basic residues" evidence="14">
    <location>
        <begin position="262"/>
        <end position="271"/>
    </location>
</feature>
<dbReference type="Gene3D" id="3.30.40.10">
    <property type="entry name" value="Zinc/RING finger domain, C3HC4 (zinc finger)"/>
    <property type="match status" value="1"/>
</dbReference>
<dbReference type="GO" id="GO:0061630">
    <property type="term" value="F:ubiquitin protein ligase activity"/>
    <property type="evidence" value="ECO:0007669"/>
    <property type="project" value="UniProtKB-EC"/>
</dbReference>
<reference evidence="17" key="1">
    <citation type="submission" date="2025-08" db="UniProtKB">
        <authorList>
            <consortium name="RefSeq"/>
        </authorList>
    </citation>
    <scope>IDENTIFICATION</scope>
</reference>
<evidence type="ECO:0000256" key="5">
    <source>
        <dbReference type="ARBA" id="ARBA00022679"/>
    </source>
</evidence>
<evidence type="ECO:0000256" key="6">
    <source>
        <dbReference type="ARBA" id="ARBA00022692"/>
    </source>
</evidence>
<evidence type="ECO:0000256" key="10">
    <source>
        <dbReference type="ARBA" id="ARBA00022833"/>
    </source>
</evidence>
<evidence type="ECO:0000256" key="11">
    <source>
        <dbReference type="ARBA" id="ARBA00022989"/>
    </source>
</evidence>
<dbReference type="AlphaFoldDB" id="A0A1U8B1C7"/>
<dbReference type="KEGG" id="nnu:104608626"/>
<evidence type="ECO:0000256" key="4">
    <source>
        <dbReference type="ARBA" id="ARBA00012483"/>
    </source>
</evidence>
<dbReference type="RefSeq" id="XP_010272967.1">
    <property type="nucleotide sequence ID" value="XM_010274665.2"/>
</dbReference>
<keyword evidence="11 15" id="KW-1133">Transmembrane helix</keyword>
<dbReference type="InterPro" id="IPR001841">
    <property type="entry name" value="Znf_RING"/>
</dbReference>
<dbReference type="OrthoDB" id="8062037at2759"/>
<dbReference type="CDD" id="cd16461">
    <property type="entry name" value="RING-H2_EL5-like"/>
    <property type="match status" value="1"/>
</dbReference>
<keyword evidence="8" id="KW-0863">Zinc-finger</keyword>
<evidence type="ECO:0000256" key="13">
    <source>
        <dbReference type="ARBA" id="ARBA00024209"/>
    </source>
</evidence>
<dbReference type="FunCoup" id="A0A1U8B1C7">
    <property type="interactions" value="51"/>
</dbReference>
<dbReference type="SMART" id="SM00184">
    <property type="entry name" value="RING"/>
    <property type="match status" value="1"/>
</dbReference>
<keyword evidence="12 15" id="KW-0472">Membrane</keyword>
<evidence type="ECO:0000313" key="17">
    <source>
        <dbReference type="RefSeq" id="XP_010272967.1"/>
    </source>
</evidence>
<dbReference type="eggNOG" id="KOG0800">
    <property type="taxonomic scope" value="Eukaryota"/>
</dbReference>
<dbReference type="FunFam" id="3.30.40.10:FF:000187">
    <property type="entry name" value="E3 ubiquitin-protein ligase ATL6"/>
    <property type="match status" value="1"/>
</dbReference>
<dbReference type="GO" id="GO:0016020">
    <property type="term" value="C:membrane"/>
    <property type="evidence" value="ECO:0007669"/>
    <property type="project" value="UniProtKB-SubCell"/>
</dbReference>